<evidence type="ECO:0000313" key="2">
    <source>
        <dbReference type="EMBL" id="MCI15424.1"/>
    </source>
</evidence>
<dbReference type="AlphaFoldDB" id="A0A392PUC4"/>
<sequence>MENWQEQMDALRSDVDQMADKLDRVLEVLVNLNLHPQHVVGLNAAAVGANPSADLSSSNVTWSPFDLPVGCIPSRYMHPSNKRHAAAQVIQVPMGTNTEFFTSLPRAHQVLPRATVPQESLGDPRNAYQDSGTQNVDLGANSAIPQNGEAHQKFRAIEDKLRMMESFL</sequence>
<organism evidence="2 3">
    <name type="scientific">Trifolium medium</name>
    <dbReference type="NCBI Taxonomy" id="97028"/>
    <lineage>
        <taxon>Eukaryota</taxon>
        <taxon>Viridiplantae</taxon>
        <taxon>Streptophyta</taxon>
        <taxon>Embryophyta</taxon>
        <taxon>Tracheophyta</taxon>
        <taxon>Spermatophyta</taxon>
        <taxon>Magnoliopsida</taxon>
        <taxon>eudicotyledons</taxon>
        <taxon>Gunneridae</taxon>
        <taxon>Pentapetalae</taxon>
        <taxon>rosids</taxon>
        <taxon>fabids</taxon>
        <taxon>Fabales</taxon>
        <taxon>Fabaceae</taxon>
        <taxon>Papilionoideae</taxon>
        <taxon>50 kb inversion clade</taxon>
        <taxon>NPAAA clade</taxon>
        <taxon>Hologalegina</taxon>
        <taxon>IRL clade</taxon>
        <taxon>Trifolieae</taxon>
        <taxon>Trifolium</taxon>
    </lineage>
</organism>
<keyword evidence="1" id="KW-0175">Coiled coil</keyword>
<accession>A0A392PUC4</accession>
<proteinExistence type="predicted"/>
<name>A0A392PUC4_9FABA</name>
<dbReference type="EMBL" id="LXQA010096415">
    <property type="protein sequence ID" value="MCI15424.1"/>
    <property type="molecule type" value="Genomic_DNA"/>
</dbReference>
<comment type="caution">
    <text evidence="2">The sequence shown here is derived from an EMBL/GenBank/DDBJ whole genome shotgun (WGS) entry which is preliminary data.</text>
</comment>
<protein>
    <submittedName>
        <fullName evidence="2">Uncharacterized protein</fullName>
    </submittedName>
</protein>
<dbReference type="Proteomes" id="UP000265520">
    <property type="component" value="Unassembled WGS sequence"/>
</dbReference>
<evidence type="ECO:0000313" key="3">
    <source>
        <dbReference type="Proteomes" id="UP000265520"/>
    </source>
</evidence>
<feature type="non-terminal residue" evidence="2">
    <location>
        <position position="168"/>
    </location>
</feature>
<reference evidence="2 3" key="1">
    <citation type="journal article" date="2018" name="Front. Plant Sci.">
        <title>Red Clover (Trifolium pratense) and Zigzag Clover (T. medium) - A Picture of Genomic Similarities and Differences.</title>
        <authorList>
            <person name="Dluhosova J."/>
            <person name="Istvanek J."/>
            <person name="Nedelnik J."/>
            <person name="Repkova J."/>
        </authorList>
    </citation>
    <scope>NUCLEOTIDE SEQUENCE [LARGE SCALE GENOMIC DNA]</scope>
    <source>
        <strain evidence="3">cv. 10/8</strain>
        <tissue evidence="2">Leaf</tissue>
    </source>
</reference>
<keyword evidence="3" id="KW-1185">Reference proteome</keyword>
<evidence type="ECO:0000256" key="1">
    <source>
        <dbReference type="SAM" id="Coils"/>
    </source>
</evidence>
<feature type="coiled-coil region" evidence="1">
    <location>
        <begin position="1"/>
        <end position="28"/>
    </location>
</feature>